<accession>A0A4U6URV8</accession>
<evidence type="ECO:0000313" key="2">
    <source>
        <dbReference type="Proteomes" id="UP000298652"/>
    </source>
</evidence>
<evidence type="ECO:0000313" key="1">
    <source>
        <dbReference type="EMBL" id="TKW13737.1"/>
    </source>
</evidence>
<dbReference type="Gramene" id="TKW13737">
    <property type="protein sequence ID" value="TKW13737"/>
    <property type="gene ID" value="SEVIR_5G120450v2"/>
</dbReference>
<dbReference type="AlphaFoldDB" id="A0A4U6URV8"/>
<reference evidence="1" key="1">
    <citation type="submission" date="2019-03" db="EMBL/GenBank/DDBJ databases">
        <title>WGS assembly of Setaria viridis.</title>
        <authorList>
            <person name="Huang P."/>
            <person name="Jenkins J."/>
            <person name="Grimwood J."/>
            <person name="Barry K."/>
            <person name="Healey A."/>
            <person name="Mamidi S."/>
            <person name="Sreedasyam A."/>
            <person name="Shu S."/>
            <person name="Feldman M."/>
            <person name="Wu J."/>
            <person name="Yu Y."/>
            <person name="Chen C."/>
            <person name="Johnson J."/>
            <person name="Rokhsar D."/>
            <person name="Baxter I."/>
            <person name="Schmutz J."/>
            <person name="Brutnell T."/>
            <person name="Kellogg E."/>
        </authorList>
    </citation>
    <scope>NUCLEOTIDE SEQUENCE [LARGE SCALE GENOMIC DNA]</scope>
</reference>
<gene>
    <name evidence="1" type="ORF">SEVIR_5G120450v2</name>
</gene>
<dbReference type="EMBL" id="CM016556">
    <property type="protein sequence ID" value="TKW13737.1"/>
    <property type="molecule type" value="Genomic_DNA"/>
</dbReference>
<proteinExistence type="predicted"/>
<organism evidence="1 2">
    <name type="scientific">Setaria viridis</name>
    <name type="common">Green bristlegrass</name>
    <name type="synonym">Setaria italica subsp. viridis</name>
    <dbReference type="NCBI Taxonomy" id="4556"/>
    <lineage>
        <taxon>Eukaryota</taxon>
        <taxon>Viridiplantae</taxon>
        <taxon>Streptophyta</taxon>
        <taxon>Embryophyta</taxon>
        <taxon>Tracheophyta</taxon>
        <taxon>Spermatophyta</taxon>
        <taxon>Magnoliopsida</taxon>
        <taxon>Liliopsida</taxon>
        <taxon>Poales</taxon>
        <taxon>Poaceae</taxon>
        <taxon>PACMAD clade</taxon>
        <taxon>Panicoideae</taxon>
        <taxon>Panicodae</taxon>
        <taxon>Paniceae</taxon>
        <taxon>Cenchrinae</taxon>
        <taxon>Setaria</taxon>
    </lineage>
</organism>
<dbReference type="Proteomes" id="UP000298652">
    <property type="component" value="Chromosome 5"/>
</dbReference>
<name>A0A4U6URV8_SETVI</name>
<sequence>MIRPLFCTSTADPCRCALPINDAVGERSGARTQYARRNVAADCNSRLRTSKPPSCCYIKILQQIKIPQPSALI</sequence>
<keyword evidence="2" id="KW-1185">Reference proteome</keyword>
<protein>
    <submittedName>
        <fullName evidence="1">Uncharacterized protein</fullName>
    </submittedName>
</protein>